<comment type="similarity">
    <text evidence="1">Belongs to the ABC transporter superfamily.</text>
</comment>
<dbReference type="Proteomes" id="UP000435648">
    <property type="component" value="Chromosome"/>
</dbReference>
<evidence type="ECO:0000256" key="4">
    <source>
        <dbReference type="ARBA" id="ARBA00022840"/>
    </source>
</evidence>
<dbReference type="GO" id="GO:0016887">
    <property type="term" value="F:ATP hydrolysis activity"/>
    <property type="evidence" value="ECO:0007669"/>
    <property type="project" value="InterPro"/>
</dbReference>
<feature type="domain" description="ABC transporter" evidence="7">
    <location>
        <begin position="1"/>
        <end position="238"/>
    </location>
</feature>
<evidence type="ECO:0000313" key="9">
    <source>
        <dbReference type="Proteomes" id="UP000435648"/>
    </source>
</evidence>
<dbReference type="InterPro" id="IPR017871">
    <property type="entry name" value="ABC_transporter-like_CS"/>
</dbReference>
<dbReference type="Pfam" id="PF00005">
    <property type="entry name" value="ABC_tran"/>
    <property type="match status" value="1"/>
</dbReference>
<dbReference type="AlphaFoldDB" id="A0A857CDM6"/>
<sequence>MRLATRALATGYRGHPVGRDITLAAGPGEVLCLLGPNGSGKTTLFKTLLGLIPSQGGEVLLDGTPLARLPRAEIARKVAYVPQAHAIPFAFPAEEVVLMGRTARLGTFAQPGPRDRQAAHAALARLGIGALSGRDYTRLSGGQRQLVLIARALAQETPLLVMDEPTASLDFGNQAKVLAEIAGLAADGLTVILSTHDPDHAFAVGTQVALLHGGNVLAAGPPEATLTPQALSTVYGIEVTVERTASGRAVCLPRLAGQRAGPGA</sequence>
<dbReference type="SUPFAM" id="SSF52540">
    <property type="entry name" value="P-loop containing nucleoside triphosphate hydrolases"/>
    <property type="match status" value="1"/>
</dbReference>
<evidence type="ECO:0000259" key="7">
    <source>
        <dbReference type="PROSITE" id="PS50893"/>
    </source>
</evidence>
<evidence type="ECO:0000256" key="2">
    <source>
        <dbReference type="ARBA" id="ARBA00022448"/>
    </source>
</evidence>
<dbReference type="PANTHER" id="PTHR42794">
    <property type="entry name" value="HEMIN IMPORT ATP-BINDING PROTEIN HMUV"/>
    <property type="match status" value="1"/>
</dbReference>
<dbReference type="InterPro" id="IPR003593">
    <property type="entry name" value="AAA+_ATPase"/>
</dbReference>
<dbReference type="PROSITE" id="PS00211">
    <property type="entry name" value="ABC_TRANSPORTER_1"/>
    <property type="match status" value="1"/>
</dbReference>
<keyword evidence="5" id="KW-1278">Translocase</keyword>
<dbReference type="InterPro" id="IPR003439">
    <property type="entry name" value="ABC_transporter-like_ATP-bd"/>
</dbReference>
<keyword evidence="2" id="KW-0813">Transport</keyword>
<dbReference type="KEGG" id="siw:GH266_22080"/>
<comment type="function">
    <text evidence="6">Part of the ABC transporter complex HmuTUV involved in hemin import. Responsible for energy coupling to the transport system.</text>
</comment>
<dbReference type="InterPro" id="IPR027417">
    <property type="entry name" value="P-loop_NTPase"/>
</dbReference>
<evidence type="ECO:0000256" key="1">
    <source>
        <dbReference type="ARBA" id="ARBA00005417"/>
    </source>
</evidence>
<accession>A0A857CDM6</accession>
<keyword evidence="4 8" id="KW-0067">ATP-binding</keyword>
<proteinExistence type="inferred from homology"/>
<dbReference type="CDD" id="cd03214">
    <property type="entry name" value="ABC_Iron-Siderophores_B12_Hemin"/>
    <property type="match status" value="1"/>
</dbReference>
<name>A0A857CDM6_9HYPH</name>
<protein>
    <submittedName>
        <fullName evidence="8">ATP-binding cassette domain-containing protein</fullName>
    </submittedName>
</protein>
<reference evidence="8 9" key="1">
    <citation type="submission" date="2019-12" db="EMBL/GenBank/DDBJ databases">
        <title>The genome of Stappia indica PHM037.</title>
        <authorList>
            <person name="Kacar D."/>
            <person name="Galan B."/>
            <person name="Canedo L."/>
            <person name="Rodriguez P."/>
            <person name="de la Calle F."/>
            <person name="Garcia J.L."/>
        </authorList>
    </citation>
    <scope>NUCLEOTIDE SEQUENCE [LARGE SCALE GENOMIC DNA]</scope>
    <source>
        <strain evidence="8 9">PHM037</strain>
    </source>
</reference>
<dbReference type="EMBL" id="CP046908">
    <property type="protein sequence ID" value="QGZ36948.1"/>
    <property type="molecule type" value="Genomic_DNA"/>
</dbReference>
<organism evidence="8 9">
    <name type="scientific">Stappia indica</name>
    <dbReference type="NCBI Taxonomy" id="538381"/>
    <lineage>
        <taxon>Bacteria</taxon>
        <taxon>Pseudomonadati</taxon>
        <taxon>Pseudomonadota</taxon>
        <taxon>Alphaproteobacteria</taxon>
        <taxon>Hyphomicrobiales</taxon>
        <taxon>Stappiaceae</taxon>
        <taxon>Stappia</taxon>
    </lineage>
</organism>
<dbReference type="RefSeq" id="WP_158195766.1">
    <property type="nucleotide sequence ID" value="NZ_CP046908.1"/>
</dbReference>
<dbReference type="PROSITE" id="PS50893">
    <property type="entry name" value="ABC_TRANSPORTER_2"/>
    <property type="match status" value="1"/>
</dbReference>
<dbReference type="SMART" id="SM00382">
    <property type="entry name" value="AAA"/>
    <property type="match status" value="1"/>
</dbReference>
<dbReference type="PANTHER" id="PTHR42794:SF1">
    <property type="entry name" value="HEMIN IMPORT ATP-BINDING PROTEIN HMUV"/>
    <property type="match status" value="1"/>
</dbReference>
<dbReference type="GO" id="GO:0005524">
    <property type="term" value="F:ATP binding"/>
    <property type="evidence" value="ECO:0007669"/>
    <property type="project" value="UniProtKB-KW"/>
</dbReference>
<dbReference type="OrthoDB" id="9805601at2"/>
<keyword evidence="3" id="KW-0547">Nucleotide-binding</keyword>
<evidence type="ECO:0000256" key="5">
    <source>
        <dbReference type="ARBA" id="ARBA00022967"/>
    </source>
</evidence>
<evidence type="ECO:0000313" key="8">
    <source>
        <dbReference type="EMBL" id="QGZ36948.1"/>
    </source>
</evidence>
<dbReference type="Gene3D" id="3.40.50.300">
    <property type="entry name" value="P-loop containing nucleotide triphosphate hydrolases"/>
    <property type="match status" value="1"/>
</dbReference>
<dbReference type="FunFam" id="3.40.50.300:FF:000134">
    <property type="entry name" value="Iron-enterobactin ABC transporter ATP-binding protein"/>
    <property type="match status" value="1"/>
</dbReference>
<gene>
    <name evidence="8" type="ORF">GH266_22080</name>
</gene>
<evidence type="ECO:0000256" key="3">
    <source>
        <dbReference type="ARBA" id="ARBA00022741"/>
    </source>
</evidence>
<evidence type="ECO:0000256" key="6">
    <source>
        <dbReference type="ARBA" id="ARBA00037066"/>
    </source>
</evidence>